<comment type="similarity">
    <text evidence="1">Belongs to the SDHAF4 family.</text>
</comment>
<comment type="caution">
    <text evidence="4">The sequence shown here is derived from an EMBL/GenBank/DDBJ whole genome shotgun (WGS) entry which is preliminary data.</text>
</comment>
<feature type="region of interest" description="Disordered" evidence="3">
    <location>
        <begin position="1"/>
        <end position="22"/>
    </location>
</feature>
<feature type="coiled-coil region" evidence="2">
    <location>
        <begin position="29"/>
        <end position="56"/>
    </location>
</feature>
<accession>A0ABU3QYZ5</accession>
<keyword evidence="2" id="KW-0175">Coiled coil</keyword>
<dbReference type="Proteomes" id="UP001257914">
    <property type="component" value="Unassembled WGS sequence"/>
</dbReference>
<evidence type="ECO:0000313" key="4">
    <source>
        <dbReference type="EMBL" id="MDU0112659.1"/>
    </source>
</evidence>
<evidence type="ECO:0000256" key="3">
    <source>
        <dbReference type="SAM" id="MobiDB-lite"/>
    </source>
</evidence>
<dbReference type="RefSeq" id="WP_315946373.1">
    <property type="nucleotide sequence ID" value="NZ_JAWCUA010000006.1"/>
</dbReference>
<sequence length="80" mass="8962">MSADQQDHSNEENAKPSEQEAVVVKKELSDVAKRALAEAEERRKLADEKREEIAKEYGGRGGADPSRFGDWEIDGRAIDF</sequence>
<dbReference type="EMBL" id="JAWCUA010000006">
    <property type="protein sequence ID" value="MDU0112659.1"/>
    <property type="molecule type" value="Genomic_DNA"/>
</dbReference>
<evidence type="ECO:0000313" key="5">
    <source>
        <dbReference type="Proteomes" id="UP001257914"/>
    </source>
</evidence>
<evidence type="ECO:0000256" key="2">
    <source>
        <dbReference type="SAM" id="Coils"/>
    </source>
</evidence>
<evidence type="ECO:0000256" key="1">
    <source>
        <dbReference type="ARBA" id="ARBA00005701"/>
    </source>
</evidence>
<name>A0ABU3QYZ5_9GAMM</name>
<dbReference type="Pfam" id="PF07896">
    <property type="entry name" value="DUF1674"/>
    <property type="match status" value="1"/>
</dbReference>
<gene>
    <name evidence="4" type="ORF">RT723_06505</name>
</gene>
<dbReference type="InterPro" id="IPR012875">
    <property type="entry name" value="SDHF4"/>
</dbReference>
<keyword evidence="5" id="KW-1185">Reference proteome</keyword>
<protein>
    <submittedName>
        <fullName evidence="4">DUF1674 domain-containing protein</fullName>
    </submittedName>
</protein>
<reference evidence="4 5" key="1">
    <citation type="submission" date="2023-10" db="EMBL/GenBank/DDBJ databases">
        <title>Psychrosphaera aquimaarina strain SW33 isolated from seawater.</title>
        <authorList>
            <person name="Bayburt H."/>
            <person name="Kim J.M."/>
            <person name="Choi B.J."/>
            <person name="Jeon C.O."/>
        </authorList>
    </citation>
    <scope>NUCLEOTIDE SEQUENCE [LARGE SCALE GENOMIC DNA]</scope>
    <source>
        <strain evidence="4 5">KCTC 52743</strain>
    </source>
</reference>
<proteinExistence type="inferred from homology"/>
<organism evidence="4 5">
    <name type="scientific">Psychrosphaera aquimarina</name>
    <dbReference type="NCBI Taxonomy" id="2044854"/>
    <lineage>
        <taxon>Bacteria</taxon>
        <taxon>Pseudomonadati</taxon>
        <taxon>Pseudomonadota</taxon>
        <taxon>Gammaproteobacteria</taxon>
        <taxon>Alteromonadales</taxon>
        <taxon>Pseudoalteromonadaceae</taxon>
        <taxon>Psychrosphaera</taxon>
    </lineage>
</organism>